<dbReference type="AlphaFoldDB" id="A0A506UR21"/>
<dbReference type="EMBL" id="SORZ01000001">
    <property type="protein sequence ID" value="TPW35719.1"/>
    <property type="molecule type" value="Genomic_DNA"/>
</dbReference>
<dbReference type="InterPro" id="IPR007709">
    <property type="entry name" value="N-FG_amidohydro"/>
</dbReference>
<dbReference type="GO" id="GO:0016787">
    <property type="term" value="F:hydrolase activity"/>
    <property type="evidence" value="ECO:0007669"/>
    <property type="project" value="UniProtKB-KW"/>
</dbReference>
<protein>
    <submittedName>
        <fullName evidence="2">N-formylglutamate amidohydrolase</fullName>
    </submittedName>
</protein>
<dbReference type="Gene3D" id="3.40.630.40">
    <property type="entry name" value="Zn-dependent exopeptidases"/>
    <property type="match status" value="1"/>
</dbReference>
<dbReference type="SUPFAM" id="SSF53187">
    <property type="entry name" value="Zn-dependent exopeptidases"/>
    <property type="match status" value="1"/>
</dbReference>
<evidence type="ECO:0000256" key="1">
    <source>
        <dbReference type="SAM" id="MobiDB-lite"/>
    </source>
</evidence>
<evidence type="ECO:0000313" key="3">
    <source>
        <dbReference type="Proteomes" id="UP000315037"/>
    </source>
</evidence>
<dbReference type="RefSeq" id="WP_165600179.1">
    <property type="nucleotide sequence ID" value="NZ_SORZ01000001.1"/>
</dbReference>
<keyword evidence="2" id="KW-0378">Hydrolase</keyword>
<keyword evidence="3" id="KW-1185">Reference proteome</keyword>
<accession>A0A506UR21</accession>
<dbReference type="Pfam" id="PF05013">
    <property type="entry name" value="FGase"/>
    <property type="match status" value="1"/>
</dbReference>
<reference evidence="2 3" key="1">
    <citation type="submission" date="2019-03" db="EMBL/GenBank/DDBJ databases">
        <title>The complete genome sequence of Neokomagataea sp. Jb2 NBRC113641.</title>
        <authorList>
            <person name="Chua K.-O."/>
            <person name="Chan K.-G."/>
            <person name="See-Too W.-S."/>
        </authorList>
    </citation>
    <scope>NUCLEOTIDE SEQUENCE [LARGE SCALE GENOMIC DNA]</scope>
    <source>
        <strain evidence="2 3">Jb2</strain>
    </source>
</reference>
<proteinExistence type="predicted"/>
<dbReference type="PIRSF" id="PIRSF029730">
    <property type="entry name" value="UCP029730"/>
    <property type="match status" value="1"/>
</dbReference>
<gene>
    <name evidence="2" type="ORF">E3202_01845</name>
</gene>
<comment type="caution">
    <text evidence="2">The sequence shown here is derived from an EMBL/GenBank/DDBJ whole genome shotgun (WGS) entry which is preliminary data.</text>
</comment>
<sequence length="285" mass="31906">MTVPSDVSSCAVSSPQPVNAARSPGALLGPEDASPFRSWAEERPTPFVLVSDHAGRSVPHRLGDMGVPAEQWERHIAWDIGIRNVARHLHELLGAAWIEQVYSRLVIDCNRRPGHPTSIPPVSDGTPVPANAALAPTARQQREEEILLPYHEEIARVLQARRNRPTLIVSLHSFTPEMNGRARPWQIGLLHDHDPESAALFSRLLQASDPALCIGDNEPYALTRQNDYTVPRHAEDRQLPALELEIRQDLITDEAGQAFWAERLADLLPRFWQARYQLQADGSRR</sequence>
<name>A0A506UR21_9PROT</name>
<dbReference type="Proteomes" id="UP000315037">
    <property type="component" value="Unassembled WGS sequence"/>
</dbReference>
<feature type="compositionally biased region" description="Polar residues" evidence="1">
    <location>
        <begin position="1"/>
        <end position="17"/>
    </location>
</feature>
<evidence type="ECO:0000313" key="2">
    <source>
        <dbReference type="EMBL" id="TPW35719.1"/>
    </source>
</evidence>
<organism evidence="2 3">
    <name type="scientific">Oecophyllibacter saccharovorans</name>
    <dbReference type="NCBI Taxonomy" id="2558360"/>
    <lineage>
        <taxon>Bacteria</taxon>
        <taxon>Pseudomonadati</taxon>
        <taxon>Pseudomonadota</taxon>
        <taxon>Alphaproteobacteria</taxon>
        <taxon>Acetobacterales</taxon>
        <taxon>Acetobacteraceae</taxon>
        <taxon>Oecophyllibacter</taxon>
    </lineage>
</organism>
<dbReference type="InterPro" id="IPR011227">
    <property type="entry name" value="UCP029730"/>
</dbReference>
<feature type="region of interest" description="Disordered" evidence="1">
    <location>
        <begin position="1"/>
        <end position="36"/>
    </location>
</feature>